<sequence>MGKDLIIAGDALEQGIGVMTPERWSELQEQPLEIGELKEKQDVSKAFTTEYFTSN</sequence>
<keyword evidence="2" id="KW-1185">Reference proteome</keyword>
<dbReference type="Proteomes" id="UP001597493">
    <property type="component" value="Unassembled WGS sequence"/>
</dbReference>
<proteinExistence type="predicted"/>
<name>A0ABW5QTX6_9BACL</name>
<evidence type="ECO:0000313" key="2">
    <source>
        <dbReference type="Proteomes" id="UP001597493"/>
    </source>
</evidence>
<organism evidence="1 2">
    <name type="scientific">Paenibacillus thailandensis</name>
    <dbReference type="NCBI Taxonomy" id="393250"/>
    <lineage>
        <taxon>Bacteria</taxon>
        <taxon>Bacillati</taxon>
        <taxon>Bacillota</taxon>
        <taxon>Bacilli</taxon>
        <taxon>Bacillales</taxon>
        <taxon>Paenibacillaceae</taxon>
        <taxon>Paenibacillus</taxon>
    </lineage>
</organism>
<dbReference type="RefSeq" id="WP_379270584.1">
    <property type="nucleotide sequence ID" value="NZ_JBHUGT010000032.1"/>
</dbReference>
<accession>A0ABW5QTX6</accession>
<dbReference type="EMBL" id="JBHUMY010000006">
    <property type="protein sequence ID" value="MFD2659908.1"/>
    <property type="molecule type" value="Genomic_DNA"/>
</dbReference>
<dbReference type="Gene3D" id="3.40.190.10">
    <property type="entry name" value="Periplasmic binding protein-like II"/>
    <property type="match status" value="1"/>
</dbReference>
<evidence type="ECO:0000313" key="1">
    <source>
        <dbReference type="EMBL" id="MFD2659908.1"/>
    </source>
</evidence>
<reference evidence="2" key="1">
    <citation type="journal article" date="2019" name="Int. J. Syst. Evol. Microbiol.">
        <title>The Global Catalogue of Microorganisms (GCM) 10K type strain sequencing project: providing services to taxonomists for standard genome sequencing and annotation.</title>
        <authorList>
            <consortium name="The Broad Institute Genomics Platform"/>
            <consortium name="The Broad Institute Genome Sequencing Center for Infectious Disease"/>
            <person name="Wu L."/>
            <person name="Ma J."/>
        </authorList>
    </citation>
    <scope>NUCLEOTIDE SEQUENCE [LARGE SCALE GENOMIC DNA]</scope>
    <source>
        <strain evidence="2">TISTR 1827</strain>
    </source>
</reference>
<protein>
    <submittedName>
        <fullName evidence="1">Uncharacterized protein</fullName>
    </submittedName>
</protein>
<gene>
    <name evidence="1" type="ORF">ACFSW5_06460</name>
</gene>
<comment type="caution">
    <text evidence="1">The sequence shown here is derived from an EMBL/GenBank/DDBJ whole genome shotgun (WGS) entry which is preliminary data.</text>
</comment>